<feature type="non-terminal residue" evidence="2">
    <location>
        <position position="42"/>
    </location>
</feature>
<name>A0A392TWC6_9FABA</name>
<dbReference type="Proteomes" id="UP000265520">
    <property type="component" value="Unassembled WGS sequence"/>
</dbReference>
<dbReference type="AlphaFoldDB" id="A0A392TWC6"/>
<sequence length="42" mass="4634">MDEPQQDTEINPSQQEILEQPANQTDPPFKSTNSCIGDSTAK</sequence>
<evidence type="ECO:0000256" key="1">
    <source>
        <dbReference type="SAM" id="MobiDB-lite"/>
    </source>
</evidence>
<organism evidence="2 3">
    <name type="scientific">Trifolium medium</name>
    <dbReference type="NCBI Taxonomy" id="97028"/>
    <lineage>
        <taxon>Eukaryota</taxon>
        <taxon>Viridiplantae</taxon>
        <taxon>Streptophyta</taxon>
        <taxon>Embryophyta</taxon>
        <taxon>Tracheophyta</taxon>
        <taxon>Spermatophyta</taxon>
        <taxon>Magnoliopsida</taxon>
        <taxon>eudicotyledons</taxon>
        <taxon>Gunneridae</taxon>
        <taxon>Pentapetalae</taxon>
        <taxon>rosids</taxon>
        <taxon>fabids</taxon>
        <taxon>Fabales</taxon>
        <taxon>Fabaceae</taxon>
        <taxon>Papilionoideae</taxon>
        <taxon>50 kb inversion clade</taxon>
        <taxon>NPAAA clade</taxon>
        <taxon>Hologalegina</taxon>
        <taxon>IRL clade</taxon>
        <taxon>Trifolieae</taxon>
        <taxon>Trifolium</taxon>
    </lineage>
</organism>
<protein>
    <submittedName>
        <fullName evidence="2">Uncharacterized protein</fullName>
    </submittedName>
</protein>
<reference evidence="2 3" key="1">
    <citation type="journal article" date="2018" name="Front. Plant Sci.">
        <title>Red Clover (Trifolium pratense) and Zigzag Clover (T. medium) - A Picture of Genomic Similarities and Differences.</title>
        <authorList>
            <person name="Dluhosova J."/>
            <person name="Istvanek J."/>
            <person name="Nedelnik J."/>
            <person name="Repkova J."/>
        </authorList>
    </citation>
    <scope>NUCLEOTIDE SEQUENCE [LARGE SCALE GENOMIC DNA]</scope>
    <source>
        <strain evidence="3">cv. 10/8</strain>
        <tissue evidence="2">Leaf</tissue>
    </source>
</reference>
<comment type="caution">
    <text evidence="2">The sequence shown here is derived from an EMBL/GenBank/DDBJ whole genome shotgun (WGS) entry which is preliminary data.</text>
</comment>
<evidence type="ECO:0000313" key="3">
    <source>
        <dbReference type="Proteomes" id="UP000265520"/>
    </source>
</evidence>
<accession>A0A392TWC6</accession>
<keyword evidence="3" id="KW-1185">Reference proteome</keyword>
<evidence type="ECO:0000313" key="2">
    <source>
        <dbReference type="EMBL" id="MCI64135.1"/>
    </source>
</evidence>
<feature type="compositionally biased region" description="Polar residues" evidence="1">
    <location>
        <begin position="7"/>
        <end position="42"/>
    </location>
</feature>
<feature type="region of interest" description="Disordered" evidence="1">
    <location>
        <begin position="1"/>
        <end position="42"/>
    </location>
</feature>
<proteinExistence type="predicted"/>
<dbReference type="EMBL" id="LXQA010649833">
    <property type="protein sequence ID" value="MCI64135.1"/>
    <property type="molecule type" value="Genomic_DNA"/>
</dbReference>